<dbReference type="InterPro" id="IPR001128">
    <property type="entry name" value="Cyt_P450"/>
</dbReference>
<dbReference type="GO" id="GO:0004497">
    <property type="term" value="F:monooxygenase activity"/>
    <property type="evidence" value="ECO:0007669"/>
    <property type="project" value="UniProtKB-KW"/>
</dbReference>
<evidence type="ECO:0000256" key="9">
    <source>
        <dbReference type="SAM" id="Phobius"/>
    </source>
</evidence>
<evidence type="ECO:0000256" key="7">
    <source>
        <dbReference type="PIRSR" id="PIRSR602401-1"/>
    </source>
</evidence>
<keyword evidence="9" id="KW-1133">Transmembrane helix</keyword>
<dbReference type="InterPro" id="IPR017972">
    <property type="entry name" value="Cyt_P450_CS"/>
</dbReference>
<dbReference type="EMBL" id="LN734038">
    <property type="protein sequence ID" value="CEP19504.1"/>
    <property type="molecule type" value="Genomic_DNA"/>
</dbReference>
<keyword evidence="9" id="KW-0472">Membrane</keyword>
<reference evidence="10 11" key="1">
    <citation type="submission" date="2014-09" db="EMBL/GenBank/DDBJ databases">
        <authorList>
            <person name="Ellenberger Sabrina"/>
        </authorList>
    </citation>
    <scope>NUCLEOTIDE SEQUENCE [LARGE SCALE GENOMIC DNA]</scope>
    <source>
        <strain evidence="10 11">CBS 412.66</strain>
    </source>
</reference>
<evidence type="ECO:0000256" key="2">
    <source>
        <dbReference type="ARBA" id="ARBA00022617"/>
    </source>
</evidence>
<keyword evidence="6 8" id="KW-0503">Monooxygenase</keyword>
<accession>A0A0B7NWN8</accession>
<evidence type="ECO:0000256" key="4">
    <source>
        <dbReference type="ARBA" id="ARBA00023002"/>
    </source>
</evidence>
<feature type="transmembrane region" description="Helical" evidence="9">
    <location>
        <begin position="27"/>
        <end position="43"/>
    </location>
</feature>
<dbReference type="GO" id="GO:0005506">
    <property type="term" value="F:iron ion binding"/>
    <property type="evidence" value="ECO:0007669"/>
    <property type="project" value="InterPro"/>
</dbReference>
<dbReference type="GO" id="GO:0020037">
    <property type="term" value="F:heme binding"/>
    <property type="evidence" value="ECO:0007669"/>
    <property type="project" value="InterPro"/>
</dbReference>
<evidence type="ECO:0008006" key="12">
    <source>
        <dbReference type="Google" id="ProtNLM"/>
    </source>
</evidence>
<dbReference type="InterPro" id="IPR050196">
    <property type="entry name" value="Cytochrome_P450_Monoox"/>
</dbReference>
<keyword evidence="9" id="KW-0812">Transmembrane</keyword>
<keyword evidence="5 7" id="KW-0408">Iron</keyword>
<comment type="cofactor">
    <cofactor evidence="7">
        <name>heme</name>
        <dbReference type="ChEBI" id="CHEBI:30413"/>
    </cofactor>
</comment>
<evidence type="ECO:0000313" key="11">
    <source>
        <dbReference type="Proteomes" id="UP000054107"/>
    </source>
</evidence>
<dbReference type="Pfam" id="PF00067">
    <property type="entry name" value="p450"/>
    <property type="match status" value="1"/>
</dbReference>
<name>A0A0B7NWN8_9FUNG</name>
<dbReference type="InterPro" id="IPR036396">
    <property type="entry name" value="Cyt_P450_sf"/>
</dbReference>
<evidence type="ECO:0000256" key="8">
    <source>
        <dbReference type="RuleBase" id="RU000461"/>
    </source>
</evidence>
<keyword evidence="4 8" id="KW-0560">Oxidoreductase</keyword>
<dbReference type="AlphaFoldDB" id="A0A0B7NWN8"/>
<evidence type="ECO:0000256" key="1">
    <source>
        <dbReference type="ARBA" id="ARBA00010617"/>
    </source>
</evidence>
<dbReference type="STRING" id="35722.A0A0B7NWN8"/>
<keyword evidence="11" id="KW-1185">Reference proteome</keyword>
<proteinExistence type="inferred from homology"/>
<protein>
    <recommendedName>
        <fullName evidence="12">Cytochrome P450</fullName>
    </recommendedName>
</protein>
<evidence type="ECO:0000313" key="10">
    <source>
        <dbReference type="EMBL" id="CEP19504.1"/>
    </source>
</evidence>
<dbReference type="PANTHER" id="PTHR24291:SF50">
    <property type="entry name" value="BIFUNCTIONAL ALBAFLAVENONE MONOOXYGENASE_TERPENE SYNTHASE"/>
    <property type="match status" value="1"/>
</dbReference>
<gene>
    <name evidence="10" type="primary">PARPA_13820.1 scaffold 47132</name>
</gene>
<dbReference type="PANTHER" id="PTHR24291">
    <property type="entry name" value="CYTOCHROME P450 FAMILY 4"/>
    <property type="match status" value="1"/>
</dbReference>
<dbReference type="PRINTS" id="PR00385">
    <property type="entry name" value="P450"/>
</dbReference>
<evidence type="ECO:0000256" key="6">
    <source>
        <dbReference type="ARBA" id="ARBA00023033"/>
    </source>
</evidence>
<organism evidence="10 11">
    <name type="scientific">Parasitella parasitica</name>
    <dbReference type="NCBI Taxonomy" id="35722"/>
    <lineage>
        <taxon>Eukaryota</taxon>
        <taxon>Fungi</taxon>
        <taxon>Fungi incertae sedis</taxon>
        <taxon>Mucoromycota</taxon>
        <taxon>Mucoromycotina</taxon>
        <taxon>Mucoromycetes</taxon>
        <taxon>Mucorales</taxon>
        <taxon>Mucorineae</taxon>
        <taxon>Mucoraceae</taxon>
        <taxon>Parasitella</taxon>
    </lineage>
</organism>
<dbReference type="GO" id="GO:0016705">
    <property type="term" value="F:oxidoreductase activity, acting on paired donors, with incorporation or reduction of molecular oxygen"/>
    <property type="evidence" value="ECO:0007669"/>
    <property type="project" value="InterPro"/>
</dbReference>
<dbReference type="SUPFAM" id="SSF48264">
    <property type="entry name" value="Cytochrome P450"/>
    <property type="match status" value="1"/>
</dbReference>
<dbReference type="Gene3D" id="1.10.630.10">
    <property type="entry name" value="Cytochrome P450"/>
    <property type="match status" value="1"/>
</dbReference>
<dbReference type="Proteomes" id="UP000054107">
    <property type="component" value="Unassembled WGS sequence"/>
</dbReference>
<sequence length="629" mass="71097">METNSIILSTLKTIAKKSNNLSRPQKILSITTAIFATLTFILFKKTTSPPKRLKHIPSVSYVGMMLGYLKAQPLMEITKKYIDPVIAKSPDGLYMRPSRKIWNIYVTEPELAKIVYNKNDLFPKLDLTANHAGTYSGKFSARSNNLFFSTGAEWKRQRRIANPAFHSAMPTNLFGQYTKKLFSSIAKSITSNDSSLVDLSSFFTNYTLDVIGDAGFGFKFNSLQDSTSEYVLRYDKVTEALMDPLFFFFPSLDAEYIWLFPKRQEVHKELGVFLEMVREIIAQKRLSLSEKKKLKELAIARGEADTPSEKASEKDILTLLIESAETDENHDISDISNDMLLSNMCVLFTAGHDTTTAALLFFIYELAINQEIQEKARKEIISILGDGTTDVLPTPEQLSKMDYLNMVIKETLRLHSPVPISSPRIASEDCMLGQTFIPKGSTIVIDAISIHRNSKYWSSPDLFNPDRFLPGGEADQHAGSGLTYVPFGGGSRHCIGRNFAMNEQKMMLSMFGDFPQKPDGDDLQFNSIGTVFVASLFLLEWFEYKPAGKAVIELSEIQQLVGDDNKWNVDYFFNSHFLPSTECLEGVQAIQSEIEEIPTRSLQLFQTKLYEARFSDTLLEKDKRSSQWL</sequence>
<comment type="similarity">
    <text evidence="1 8">Belongs to the cytochrome P450 family.</text>
</comment>
<dbReference type="InterPro" id="IPR002401">
    <property type="entry name" value="Cyt_P450_E_grp-I"/>
</dbReference>
<dbReference type="OrthoDB" id="1470350at2759"/>
<feature type="binding site" description="axial binding residue" evidence="7">
    <location>
        <position position="494"/>
    </location>
    <ligand>
        <name>heme</name>
        <dbReference type="ChEBI" id="CHEBI:30413"/>
    </ligand>
    <ligandPart>
        <name>Fe</name>
        <dbReference type="ChEBI" id="CHEBI:18248"/>
    </ligandPart>
</feature>
<dbReference type="PROSITE" id="PS00086">
    <property type="entry name" value="CYTOCHROME_P450"/>
    <property type="match status" value="1"/>
</dbReference>
<keyword evidence="2 7" id="KW-0349">Heme</keyword>
<keyword evidence="3 7" id="KW-0479">Metal-binding</keyword>
<evidence type="ECO:0000256" key="5">
    <source>
        <dbReference type="ARBA" id="ARBA00023004"/>
    </source>
</evidence>
<dbReference type="PRINTS" id="PR00463">
    <property type="entry name" value="EP450I"/>
</dbReference>
<evidence type="ECO:0000256" key="3">
    <source>
        <dbReference type="ARBA" id="ARBA00022723"/>
    </source>
</evidence>